<dbReference type="Pfam" id="PF01420">
    <property type="entry name" value="Methylase_S"/>
    <property type="match status" value="2"/>
</dbReference>
<name>A0ABN0BSG4_BACFG</name>
<evidence type="ECO:0000313" key="6">
    <source>
        <dbReference type="Proteomes" id="UP000005101"/>
    </source>
</evidence>
<evidence type="ECO:0000256" key="2">
    <source>
        <dbReference type="ARBA" id="ARBA00022747"/>
    </source>
</evidence>
<dbReference type="SUPFAM" id="SSF116734">
    <property type="entry name" value="DNA methylase specificity domain"/>
    <property type="match status" value="2"/>
</dbReference>
<evidence type="ECO:0000256" key="3">
    <source>
        <dbReference type="ARBA" id="ARBA00023125"/>
    </source>
</evidence>
<keyword evidence="3" id="KW-0238">DNA-binding</keyword>
<comment type="similarity">
    <text evidence="1">Belongs to the type-I restriction system S methylase family.</text>
</comment>
<evidence type="ECO:0000256" key="1">
    <source>
        <dbReference type="ARBA" id="ARBA00010923"/>
    </source>
</evidence>
<dbReference type="PANTHER" id="PTHR30408">
    <property type="entry name" value="TYPE-1 RESTRICTION ENZYME ECOKI SPECIFICITY PROTEIN"/>
    <property type="match status" value="1"/>
</dbReference>
<dbReference type="Proteomes" id="UP000005101">
    <property type="component" value="Unassembled WGS sequence"/>
</dbReference>
<reference evidence="5 6" key="1">
    <citation type="submission" date="2008-12" db="EMBL/GenBank/DDBJ databases">
        <title>Annotation of Bacteroides fragilis strain 3_1_12.</title>
        <authorList>
            <consortium name="The Broad Institute Genome Sequencing Platform"/>
            <person name="Ward D."/>
            <person name="Young S.K."/>
            <person name="Kodira C.D."/>
            <person name="Zeng Q."/>
            <person name="Koehrsen M."/>
            <person name="Alvarado L."/>
            <person name="Berlin A."/>
            <person name="Borenstein D."/>
            <person name="Chen Z."/>
            <person name="Engels R."/>
            <person name="Freedman E."/>
            <person name="Gellesch M."/>
            <person name="Goldberg J."/>
            <person name="Griggs A."/>
            <person name="Gujja S."/>
            <person name="Heiman D."/>
            <person name="Hepburn T."/>
            <person name="Howarth C."/>
            <person name="Jen D."/>
            <person name="Larson L."/>
            <person name="Lewis B."/>
            <person name="Mehta T."/>
            <person name="Park D."/>
            <person name="Pearson M."/>
            <person name="Roberts A."/>
            <person name="Saif S."/>
            <person name="Shea T."/>
            <person name="Shenoy N."/>
            <person name="Sisk P."/>
            <person name="Stolte C."/>
            <person name="Sykes S."/>
            <person name="Walk T."/>
            <person name="White J."/>
            <person name="Yandava C."/>
            <person name="Allen-Vercoe E."/>
            <person name="Strauss J."/>
            <person name="Ambrose C."/>
            <person name="Lander E."/>
            <person name="Nusbaum C."/>
            <person name="Galagan J."/>
            <person name="Birren B."/>
        </authorList>
    </citation>
    <scope>NUCLEOTIDE SEQUENCE [LARGE SCALE GENOMIC DNA]</scope>
    <source>
        <strain evidence="5 6">3_1_12</strain>
    </source>
</reference>
<keyword evidence="2" id="KW-0680">Restriction system</keyword>
<organism evidence="5 6">
    <name type="scientific">Bacteroides fragilis 3_1_12</name>
    <dbReference type="NCBI Taxonomy" id="457424"/>
    <lineage>
        <taxon>Bacteria</taxon>
        <taxon>Pseudomonadati</taxon>
        <taxon>Bacteroidota</taxon>
        <taxon>Bacteroidia</taxon>
        <taxon>Bacteroidales</taxon>
        <taxon>Bacteroidaceae</taxon>
        <taxon>Bacteroides</taxon>
    </lineage>
</organism>
<dbReference type="Gene3D" id="3.90.220.20">
    <property type="entry name" value="DNA methylase specificity domains"/>
    <property type="match status" value="2"/>
</dbReference>
<dbReference type="InterPro" id="IPR052021">
    <property type="entry name" value="Type-I_RS_S_subunit"/>
</dbReference>
<feature type="domain" description="Type I restriction modification DNA specificity" evidence="4">
    <location>
        <begin position="52"/>
        <end position="156"/>
    </location>
</feature>
<dbReference type="InterPro" id="IPR044946">
    <property type="entry name" value="Restrct_endonuc_typeI_TRD_sf"/>
</dbReference>
<dbReference type="RefSeq" id="WP_005782720.1">
    <property type="nucleotide sequence ID" value="NZ_EQ973219.1"/>
</dbReference>
<feature type="domain" description="Type I restriction modification DNA specificity" evidence="4">
    <location>
        <begin position="209"/>
        <end position="363"/>
    </location>
</feature>
<dbReference type="EMBL" id="EQ973219">
    <property type="protein sequence ID" value="EFR55873.1"/>
    <property type="molecule type" value="Genomic_DNA"/>
</dbReference>
<protein>
    <recommendedName>
        <fullName evidence="4">Type I restriction modification DNA specificity domain-containing protein</fullName>
    </recommendedName>
</protein>
<gene>
    <name evidence="5" type="ORF">BFAG_04572</name>
</gene>
<accession>A0ABN0BSG4</accession>
<evidence type="ECO:0000313" key="5">
    <source>
        <dbReference type="EMBL" id="EFR55873.1"/>
    </source>
</evidence>
<keyword evidence="6" id="KW-1185">Reference proteome</keyword>
<evidence type="ECO:0000259" key="4">
    <source>
        <dbReference type="Pfam" id="PF01420"/>
    </source>
</evidence>
<sequence length="375" mass="42958">MGKYRFDEIAINSTQKKKPIEEDRFHYVGLEHIDPECFEIQQYGSEVAPVGEKLVMKKGDILFGKRRAYQRKVAIAPCDGIFSAHGMVLRPKTGVIDSSYFPFFISSDTFMETAIRISVGGLSPTINWKDLAKQEFELPSLEEQKNLADKLWAAYRLKEAYKKLLIATDEMVKSQFIEMFENVESYCKLEDLISDTFPGEWGSEPISENTIKVIRTTNFTNEGYLDLTDVVTRDIEPKKVVRKKLKQGDTILERSGGTKDNPVGRVVFFDEIGDYLPNNFTQVLRPKESVNPVYLFYALYNSYNLNKAAMRAMASQTTGIQNLSMSDFMAKFIVLPSRNEQNKFEQIYHQADKSKFELKQCIENIDKVIKSLING</sequence>
<dbReference type="PANTHER" id="PTHR30408:SF12">
    <property type="entry name" value="TYPE I RESTRICTION ENZYME MJAVIII SPECIFICITY SUBUNIT"/>
    <property type="match status" value="1"/>
</dbReference>
<dbReference type="InterPro" id="IPR000055">
    <property type="entry name" value="Restrct_endonuc_typeI_TRD"/>
</dbReference>
<proteinExistence type="inferred from homology"/>